<dbReference type="InterPro" id="IPR036179">
    <property type="entry name" value="Ig-like_dom_sf"/>
</dbReference>
<evidence type="ECO:0000256" key="2">
    <source>
        <dbReference type="SAM" id="SignalP"/>
    </source>
</evidence>
<reference evidence="3" key="1">
    <citation type="submission" date="2023-03" db="EMBL/GenBank/DDBJ databases">
        <title>Electrophorus voltai genome.</title>
        <authorList>
            <person name="Bian C."/>
        </authorList>
    </citation>
    <scope>NUCLEOTIDE SEQUENCE</scope>
    <source>
        <strain evidence="3">CB-2022</strain>
        <tissue evidence="3">Muscle</tissue>
    </source>
</reference>
<feature type="signal peptide" evidence="2">
    <location>
        <begin position="1"/>
        <end position="18"/>
    </location>
</feature>
<keyword evidence="2" id="KW-0732">Signal</keyword>
<name>A0AAD8Z4B9_9TELE</name>
<dbReference type="Gene3D" id="2.60.40.10">
    <property type="entry name" value="Immunoglobulins"/>
    <property type="match status" value="1"/>
</dbReference>
<dbReference type="InterPro" id="IPR013783">
    <property type="entry name" value="Ig-like_fold"/>
</dbReference>
<evidence type="ECO:0008006" key="5">
    <source>
        <dbReference type="Google" id="ProtNLM"/>
    </source>
</evidence>
<dbReference type="Proteomes" id="UP001239994">
    <property type="component" value="Unassembled WGS sequence"/>
</dbReference>
<dbReference type="SUPFAM" id="SSF48726">
    <property type="entry name" value="Immunoglobulin"/>
    <property type="match status" value="1"/>
</dbReference>
<proteinExistence type="predicted"/>
<dbReference type="AlphaFoldDB" id="A0AAD8Z4B9"/>
<evidence type="ECO:0000313" key="4">
    <source>
        <dbReference type="Proteomes" id="UP001239994"/>
    </source>
</evidence>
<dbReference type="EMBL" id="JAROKS010000019">
    <property type="protein sequence ID" value="KAK1792247.1"/>
    <property type="molecule type" value="Genomic_DNA"/>
</dbReference>
<accession>A0AAD8Z4B9</accession>
<keyword evidence="1" id="KW-0812">Transmembrane</keyword>
<comment type="caution">
    <text evidence="3">The sequence shown here is derived from an EMBL/GenBank/DDBJ whole genome shotgun (WGS) entry which is preliminary data.</text>
</comment>
<keyword evidence="1" id="KW-0472">Membrane</keyword>
<keyword evidence="4" id="KW-1185">Reference proteome</keyword>
<keyword evidence="1" id="KW-1133">Transmembrane helix</keyword>
<evidence type="ECO:0000256" key="1">
    <source>
        <dbReference type="SAM" id="Phobius"/>
    </source>
</evidence>
<protein>
    <recommendedName>
        <fullName evidence="5">Ig-like domain-containing protein</fullName>
    </recommendedName>
</protein>
<evidence type="ECO:0000313" key="3">
    <source>
        <dbReference type="EMBL" id="KAK1792247.1"/>
    </source>
</evidence>
<sequence length="159" mass="17827">MFLLTSTLLLISTGVCESHYQQTLTCPYSSKDKSLYRVWCKRDPKDHDCCTGFAFTAKERNLEDGNIRVQDDGNAFSISVAKLSDGDGVYWCGLKNGTNIVKLAEGQLYSTPPAFAWYVLRWVIFFLLLAAVVGTSVYSNRKDRRGEIDKVYASVVMEG</sequence>
<gene>
    <name evidence="3" type="ORF">P4O66_012201</name>
</gene>
<feature type="transmembrane region" description="Helical" evidence="1">
    <location>
        <begin position="115"/>
        <end position="138"/>
    </location>
</feature>
<organism evidence="3 4">
    <name type="scientific">Electrophorus voltai</name>
    <dbReference type="NCBI Taxonomy" id="2609070"/>
    <lineage>
        <taxon>Eukaryota</taxon>
        <taxon>Metazoa</taxon>
        <taxon>Chordata</taxon>
        <taxon>Craniata</taxon>
        <taxon>Vertebrata</taxon>
        <taxon>Euteleostomi</taxon>
        <taxon>Actinopterygii</taxon>
        <taxon>Neopterygii</taxon>
        <taxon>Teleostei</taxon>
        <taxon>Ostariophysi</taxon>
        <taxon>Gymnotiformes</taxon>
        <taxon>Gymnotoidei</taxon>
        <taxon>Gymnotidae</taxon>
        <taxon>Electrophorus</taxon>
    </lineage>
</organism>
<feature type="chain" id="PRO_5042260251" description="Ig-like domain-containing protein" evidence="2">
    <location>
        <begin position="19"/>
        <end position="159"/>
    </location>
</feature>